<dbReference type="GO" id="GO:0005737">
    <property type="term" value="C:cytoplasm"/>
    <property type="evidence" value="ECO:0007669"/>
    <property type="project" value="UniProtKB-SubCell"/>
</dbReference>
<feature type="repeat" description="WD" evidence="11">
    <location>
        <begin position="394"/>
        <end position="426"/>
    </location>
</feature>
<evidence type="ECO:0000256" key="11">
    <source>
        <dbReference type="PROSITE-ProRule" id="PRU00221"/>
    </source>
</evidence>
<evidence type="ECO:0000256" key="8">
    <source>
        <dbReference type="ARBA" id="ARBA00022694"/>
    </source>
</evidence>
<dbReference type="GO" id="GO:0002098">
    <property type="term" value="P:tRNA wobble uridine modification"/>
    <property type="evidence" value="ECO:0007669"/>
    <property type="project" value="InterPro"/>
</dbReference>
<dbReference type="InterPro" id="IPR036322">
    <property type="entry name" value="WD40_repeat_dom_sf"/>
</dbReference>
<dbReference type="PROSITE" id="PS50082">
    <property type="entry name" value="WD_REPEATS_2"/>
    <property type="match status" value="1"/>
</dbReference>
<keyword evidence="7 11" id="KW-0853">WD repeat</keyword>
<dbReference type="InterPro" id="IPR001680">
    <property type="entry name" value="WD40_rpt"/>
</dbReference>
<dbReference type="SMART" id="SM00320">
    <property type="entry name" value="WD40"/>
    <property type="match status" value="11"/>
</dbReference>
<dbReference type="Pfam" id="PF00400">
    <property type="entry name" value="WD40"/>
    <property type="match status" value="6"/>
</dbReference>
<evidence type="ECO:0000256" key="3">
    <source>
        <dbReference type="ARBA" id="ARBA00005043"/>
    </source>
</evidence>
<evidence type="ECO:0000256" key="2">
    <source>
        <dbReference type="ARBA" id="ARBA00004496"/>
    </source>
</evidence>
<comment type="subcellular location">
    <subcellularLocation>
        <location evidence="2">Cytoplasm</location>
    </subcellularLocation>
    <subcellularLocation>
        <location evidence="1">Nucleus</location>
    </subcellularLocation>
</comment>
<keyword evidence="8" id="KW-0819">tRNA processing</keyword>
<proteinExistence type="inferred from homology"/>
<dbReference type="UniPathway" id="UPA00988"/>
<evidence type="ECO:0000256" key="6">
    <source>
        <dbReference type="ARBA" id="ARBA00022490"/>
    </source>
</evidence>
<dbReference type="GO" id="GO:0005634">
    <property type="term" value="C:nucleus"/>
    <property type="evidence" value="ECO:0007669"/>
    <property type="project" value="UniProtKB-SubCell"/>
</dbReference>
<protein>
    <recommendedName>
        <fullName evidence="5">Elongator complex protein 2</fullName>
    </recommendedName>
</protein>
<name>A0A7S3KER2_EUPCR</name>
<dbReference type="PANTHER" id="PTHR44111:SF1">
    <property type="entry name" value="ELONGATOR COMPLEX PROTEIN 2"/>
    <property type="match status" value="1"/>
</dbReference>
<dbReference type="GO" id="GO:0033588">
    <property type="term" value="C:elongator holoenzyme complex"/>
    <property type="evidence" value="ECO:0007669"/>
    <property type="project" value="InterPro"/>
</dbReference>
<dbReference type="EMBL" id="HBIK01015302">
    <property type="protein sequence ID" value="CAE0382283.1"/>
    <property type="molecule type" value="Transcribed_RNA"/>
</dbReference>
<comment type="similarity">
    <text evidence="4">Belongs to the WD repeat ELP2 family.</text>
</comment>
<keyword evidence="10" id="KW-0539">Nucleus</keyword>
<evidence type="ECO:0000256" key="4">
    <source>
        <dbReference type="ARBA" id="ARBA00005881"/>
    </source>
</evidence>
<evidence type="ECO:0000256" key="10">
    <source>
        <dbReference type="ARBA" id="ARBA00023242"/>
    </source>
</evidence>
<dbReference type="Gene3D" id="2.130.10.10">
    <property type="entry name" value="YVTN repeat-like/Quinoprotein amine dehydrogenase"/>
    <property type="match status" value="3"/>
</dbReference>
<evidence type="ECO:0000313" key="12">
    <source>
        <dbReference type="EMBL" id="CAE0382283.1"/>
    </source>
</evidence>
<dbReference type="InterPro" id="IPR037289">
    <property type="entry name" value="Elp2"/>
</dbReference>
<sequence length="844" mass="96786">MEESKSGWNVSPELIAANSSTIRNVIALGDYIFYGIKNTILVYDYKQNKVLYSLNGHTGRVNNVSLLDTNEGLTALVSVDADKTMIIWKTNDVASMQWEKKVYKDAHTAEINIVTSTRFKDTLYITSFCLDGEVKVWKSQDMDLQDDIKLAGRLYFGKNLQEAFKMFPVNDRYIMLLTGGFDKNVHVYTIDTQSEEDGNIQYHTSLTGHSNSIRDYCVTESYENDLRYIFSCSQDCLVRVWKICKISDAEAEEELKKQEETEYAVEHLKTKTSYILRFGDSTVYNITLSSVLQHHSSSVSSVKIYEDKESGEADLLNRLTLLTASFDFTVCLWRIDKEAGVWMVQTTLGEMSGNKHAFFGAEFLSPTSIFAFTFNGAFHRWDNEDDVWYNKPCVTGHFDEVPDLDWDTSREYLATTSKDQTTRIFSHCNKIDRWHEVSRPQVHGYDINCVSFLKSVLSRDNKSEHKFPDHLVAGADEKILRVFNSPFTFVKSANKYNQDDLRFVEDMTNEEVENAILGKKPEVASMTLGLMNKPVMPKRNQRVDKAKEGGTTVDDFEPDVLTNQLNVGEELIEDTDNDIMLTEEYLMTKTRWPERSKLYGHAFEIHCVATTKAGDYIVTAARSKQKKYSNIFVWTVESLNPICQIPVHDFTIHQMEFSPDDKYLLCVSRDRQFSVLERSGNLEEPFKIVQVQKQAHKRILWCCSWAHNSKYFATGSREKVNSLKFWEYCEEKNQWAEESKIEKGLNNVTSVAFFPDFLNLGSPSFGVVVGVDSGELSIWTREVESSIKEWTLAYKFPEFLSHSLTVRRIKFKQEATTESGEYEVATCSNDATVRIFKLSPTVAS</sequence>
<organism evidence="12">
    <name type="scientific">Euplotes crassus</name>
    <dbReference type="NCBI Taxonomy" id="5936"/>
    <lineage>
        <taxon>Eukaryota</taxon>
        <taxon>Sar</taxon>
        <taxon>Alveolata</taxon>
        <taxon>Ciliophora</taxon>
        <taxon>Intramacronucleata</taxon>
        <taxon>Spirotrichea</taxon>
        <taxon>Hypotrichia</taxon>
        <taxon>Euplotida</taxon>
        <taxon>Euplotidae</taxon>
        <taxon>Moneuplotes</taxon>
    </lineage>
</organism>
<evidence type="ECO:0000256" key="1">
    <source>
        <dbReference type="ARBA" id="ARBA00004123"/>
    </source>
</evidence>
<dbReference type="InterPro" id="IPR015943">
    <property type="entry name" value="WD40/YVTN_repeat-like_dom_sf"/>
</dbReference>
<keyword evidence="9" id="KW-0677">Repeat</keyword>
<dbReference type="PANTHER" id="PTHR44111">
    <property type="entry name" value="ELONGATOR COMPLEX PROTEIN 2"/>
    <property type="match status" value="1"/>
</dbReference>
<evidence type="ECO:0000256" key="7">
    <source>
        <dbReference type="ARBA" id="ARBA00022574"/>
    </source>
</evidence>
<dbReference type="AlphaFoldDB" id="A0A7S3KER2"/>
<reference evidence="12" key="1">
    <citation type="submission" date="2021-01" db="EMBL/GenBank/DDBJ databases">
        <authorList>
            <person name="Corre E."/>
            <person name="Pelletier E."/>
            <person name="Niang G."/>
            <person name="Scheremetjew M."/>
            <person name="Finn R."/>
            <person name="Kale V."/>
            <person name="Holt S."/>
            <person name="Cochrane G."/>
            <person name="Meng A."/>
            <person name="Brown T."/>
            <person name="Cohen L."/>
        </authorList>
    </citation>
    <scope>NUCLEOTIDE SEQUENCE</scope>
    <source>
        <strain evidence="12">CT5</strain>
    </source>
</reference>
<dbReference type="SUPFAM" id="SSF50978">
    <property type="entry name" value="WD40 repeat-like"/>
    <property type="match status" value="3"/>
</dbReference>
<evidence type="ECO:0000256" key="5">
    <source>
        <dbReference type="ARBA" id="ARBA00020267"/>
    </source>
</evidence>
<accession>A0A7S3KER2</accession>
<gene>
    <name evidence="12" type="ORF">ECRA1380_LOCUS7245</name>
</gene>
<evidence type="ECO:0000256" key="9">
    <source>
        <dbReference type="ARBA" id="ARBA00022737"/>
    </source>
</evidence>
<keyword evidence="6" id="KW-0963">Cytoplasm</keyword>
<comment type="pathway">
    <text evidence="3">tRNA modification; 5-methoxycarbonylmethyl-2-thiouridine-tRNA biosynthesis.</text>
</comment>